<gene>
    <name evidence="2" type="ordered locus">Plabr_0819</name>
</gene>
<dbReference type="RefSeq" id="WP_013627182.1">
    <property type="nucleotide sequence ID" value="NC_015174.1"/>
</dbReference>
<dbReference type="Gene3D" id="3.40.630.170">
    <property type="match status" value="1"/>
</dbReference>
<name>F0SHK4_RUBBR</name>
<sequence>MKTEASRRRPDPSALEPCQAGTFVAIEIRSFDQPTEELSEFVVSTWLASYRGKMSVPRWSARYFDWQFAGADNAREYVISAWSDGRLVGALVGLPFPLLWEGEEHLGVHGSWLSVDREFRREGVASKLAQRMNEVQQERGCVGRLGYAFQGARVSLGPRFWKKSQPDTHLVRPMRLWARIINPRKVSRWSNKRFEQILLSGIPKATCAIGKPDSSVNVRSYTEADRPACARLINAQASQADLAALWTDQRLDAHLSYPDVAKTLVVERDGNVVGFISYHFLPLVLQGEVESAVIDLLSTEELTSKETRSLLNTALRSMQDEQVDLVLMREFAGQPNAELLRTRFVPQLAESLLLFSATDQPPSPPRKLRKVHVLWR</sequence>
<reference evidence="3" key="1">
    <citation type="submission" date="2011-02" db="EMBL/GenBank/DDBJ databases">
        <title>The complete genome of Planctomyces brasiliensis DSM 5305.</title>
        <authorList>
            <person name="Lucas S."/>
            <person name="Copeland A."/>
            <person name="Lapidus A."/>
            <person name="Bruce D."/>
            <person name="Goodwin L."/>
            <person name="Pitluck S."/>
            <person name="Kyrpides N."/>
            <person name="Mavromatis K."/>
            <person name="Pagani I."/>
            <person name="Ivanova N."/>
            <person name="Ovchinnikova G."/>
            <person name="Lu M."/>
            <person name="Detter J.C."/>
            <person name="Han C."/>
            <person name="Land M."/>
            <person name="Hauser L."/>
            <person name="Markowitz V."/>
            <person name="Cheng J.-F."/>
            <person name="Hugenholtz P."/>
            <person name="Woyke T."/>
            <person name="Wu D."/>
            <person name="Tindall B."/>
            <person name="Pomrenke H.G."/>
            <person name="Brambilla E."/>
            <person name="Klenk H.-P."/>
            <person name="Eisen J.A."/>
        </authorList>
    </citation>
    <scope>NUCLEOTIDE SEQUENCE [LARGE SCALE GENOMIC DNA]</scope>
    <source>
        <strain evidence="3">ATCC 49424 / DSM 5305 / JCM 21570 / NBRC 103401 / IFAM 1448</strain>
    </source>
</reference>
<protein>
    <recommendedName>
        <fullName evidence="1">N-acetyltransferase domain-containing protein</fullName>
    </recommendedName>
</protein>
<dbReference type="HOGENOM" id="CLU_794164_0_0_0"/>
<feature type="domain" description="N-acetyltransferase" evidence="1">
    <location>
        <begin position="26"/>
        <end position="179"/>
    </location>
</feature>
<dbReference type="EMBL" id="CP002546">
    <property type="protein sequence ID" value="ADY58442.1"/>
    <property type="molecule type" value="Genomic_DNA"/>
</dbReference>
<keyword evidence="3" id="KW-1185">Reference proteome</keyword>
<dbReference type="eggNOG" id="COG0456">
    <property type="taxonomic scope" value="Bacteria"/>
</dbReference>
<evidence type="ECO:0000313" key="3">
    <source>
        <dbReference type="Proteomes" id="UP000006860"/>
    </source>
</evidence>
<accession>F0SHK4</accession>
<dbReference type="OrthoDB" id="58489at2"/>
<dbReference type="PROSITE" id="PS51186">
    <property type="entry name" value="GNAT"/>
    <property type="match status" value="1"/>
</dbReference>
<dbReference type="Pfam" id="PF00583">
    <property type="entry name" value="Acetyltransf_1"/>
    <property type="match status" value="1"/>
</dbReference>
<dbReference type="CDD" id="cd04301">
    <property type="entry name" value="NAT_SF"/>
    <property type="match status" value="1"/>
</dbReference>
<evidence type="ECO:0000259" key="1">
    <source>
        <dbReference type="PROSITE" id="PS51186"/>
    </source>
</evidence>
<dbReference type="InterPro" id="IPR000182">
    <property type="entry name" value="GNAT_dom"/>
</dbReference>
<proteinExistence type="predicted"/>
<dbReference type="Proteomes" id="UP000006860">
    <property type="component" value="Chromosome"/>
</dbReference>
<dbReference type="GO" id="GO:0016747">
    <property type="term" value="F:acyltransferase activity, transferring groups other than amino-acyl groups"/>
    <property type="evidence" value="ECO:0007669"/>
    <property type="project" value="InterPro"/>
</dbReference>
<dbReference type="InterPro" id="IPR016181">
    <property type="entry name" value="Acyl_CoA_acyltransferase"/>
</dbReference>
<dbReference type="STRING" id="756272.Plabr_0819"/>
<evidence type="ECO:0000313" key="2">
    <source>
        <dbReference type="EMBL" id="ADY58442.1"/>
    </source>
</evidence>
<dbReference type="SUPFAM" id="SSF55729">
    <property type="entry name" value="Acyl-CoA N-acyltransferases (Nat)"/>
    <property type="match status" value="2"/>
</dbReference>
<organism evidence="2 3">
    <name type="scientific">Rubinisphaera brasiliensis (strain ATCC 49424 / DSM 5305 / JCM 21570 / IAM 15109 / NBRC 103401 / IFAM 1448)</name>
    <name type="common">Planctomyces brasiliensis</name>
    <dbReference type="NCBI Taxonomy" id="756272"/>
    <lineage>
        <taxon>Bacteria</taxon>
        <taxon>Pseudomonadati</taxon>
        <taxon>Planctomycetota</taxon>
        <taxon>Planctomycetia</taxon>
        <taxon>Planctomycetales</taxon>
        <taxon>Planctomycetaceae</taxon>
        <taxon>Rubinisphaera</taxon>
    </lineage>
</organism>
<dbReference type="AlphaFoldDB" id="F0SHK4"/>
<dbReference type="KEGG" id="pbs:Plabr_0819"/>